<dbReference type="InterPro" id="IPR017938">
    <property type="entry name" value="Riboflavin_synthase-like_b-brl"/>
</dbReference>
<sequence length="82" mass="9433">MFKKNDKPIILPIRRIKTETSQIKTFTFNYDLGAVPGQFIMLWIPGVDQIPLSISRQNNKGFELSVMKVGEGILNLFKMKTF</sequence>
<dbReference type="EMBL" id="LAZR01005284">
    <property type="protein sequence ID" value="KKN01241.1"/>
    <property type="molecule type" value="Genomic_DNA"/>
</dbReference>
<dbReference type="AlphaFoldDB" id="A0A0F9PJP9"/>
<gene>
    <name evidence="1" type="ORF">LCGC14_1129750</name>
</gene>
<comment type="caution">
    <text evidence="1">The sequence shown here is derived from an EMBL/GenBank/DDBJ whole genome shotgun (WGS) entry which is preliminary data.</text>
</comment>
<proteinExistence type="predicted"/>
<accession>A0A0F9PJP9</accession>
<name>A0A0F9PJP9_9ZZZZ</name>
<dbReference type="SUPFAM" id="SSF63380">
    <property type="entry name" value="Riboflavin synthase domain-like"/>
    <property type="match status" value="1"/>
</dbReference>
<dbReference type="Gene3D" id="2.40.30.10">
    <property type="entry name" value="Translation factors"/>
    <property type="match status" value="1"/>
</dbReference>
<reference evidence="1" key="1">
    <citation type="journal article" date="2015" name="Nature">
        <title>Complex archaea that bridge the gap between prokaryotes and eukaryotes.</title>
        <authorList>
            <person name="Spang A."/>
            <person name="Saw J.H."/>
            <person name="Jorgensen S.L."/>
            <person name="Zaremba-Niedzwiedzka K."/>
            <person name="Martijn J."/>
            <person name="Lind A.E."/>
            <person name="van Eijk R."/>
            <person name="Schleper C."/>
            <person name="Guy L."/>
            <person name="Ettema T.J."/>
        </authorList>
    </citation>
    <scope>NUCLEOTIDE SEQUENCE</scope>
</reference>
<evidence type="ECO:0008006" key="2">
    <source>
        <dbReference type="Google" id="ProtNLM"/>
    </source>
</evidence>
<evidence type="ECO:0000313" key="1">
    <source>
        <dbReference type="EMBL" id="KKN01241.1"/>
    </source>
</evidence>
<protein>
    <recommendedName>
        <fullName evidence="2">FAD-binding FR-type domain-containing protein</fullName>
    </recommendedName>
</protein>
<organism evidence="1">
    <name type="scientific">marine sediment metagenome</name>
    <dbReference type="NCBI Taxonomy" id="412755"/>
    <lineage>
        <taxon>unclassified sequences</taxon>
        <taxon>metagenomes</taxon>
        <taxon>ecological metagenomes</taxon>
    </lineage>
</organism>